<dbReference type="Gene3D" id="3.40.30.10">
    <property type="entry name" value="Glutaredoxin"/>
    <property type="match status" value="1"/>
</dbReference>
<dbReference type="GO" id="GO:0016853">
    <property type="term" value="F:isomerase activity"/>
    <property type="evidence" value="ECO:0007669"/>
    <property type="project" value="UniProtKB-KW"/>
</dbReference>
<keyword evidence="1 3" id="KW-0413">Isomerase</keyword>
<dbReference type="EC" id="5.99.1.4" evidence="1"/>
<dbReference type="Proteomes" id="UP001595711">
    <property type="component" value="Unassembled WGS sequence"/>
</dbReference>
<comment type="catalytic activity">
    <reaction evidence="1">
        <text>2-hydroxychromene-2-carboxylate = (3E)-4-(2-hydroxyphenyl)-2-oxobut-3-enoate</text>
        <dbReference type="Rhea" id="RHEA:27401"/>
        <dbReference type="ChEBI" id="CHEBI:59350"/>
        <dbReference type="ChEBI" id="CHEBI:59353"/>
        <dbReference type="EC" id="5.99.1.4"/>
    </reaction>
</comment>
<evidence type="ECO:0000313" key="4">
    <source>
        <dbReference type="Proteomes" id="UP001595711"/>
    </source>
</evidence>
<dbReference type="InterPro" id="IPR044087">
    <property type="entry name" value="NahD-like"/>
</dbReference>
<dbReference type="PANTHER" id="PTHR42943">
    <property type="entry name" value="GLUTATHIONE S-TRANSFERASE KAPPA"/>
    <property type="match status" value="1"/>
</dbReference>
<dbReference type="PANTHER" id="PTHR42943:SF2">
    <property type="entry name" value="GLUTATHIONE S-TRANSFERASE KAPPA 1"/>
    <property type="match status" value="1"/>
</dbReference>
<dbReference type="CDD" id="cd03022">
    <property type="entry name" value="DsbA_HCCA_Iso"/>
    <property type="match status" value="1"/>
</dbReference>
<proteinExistence type="inferred from homology"/>
<feature type="domain" description="DSBA-like thioredoxin" evidence="2">
    <location>
        <begin position="3"/>
        <end position="195"/>
    </location>
</feature>
<reference evidence="4" key="1">
    <citation type="journal article" date="2019" name="Int. J. Syst. Evol. Microbiol.">
        <title>The Global Catalogue of Microorganisms (GCM) 10K type strain sequencing project: providing services to taxonomists for standard genome sequencing and annotation.</title>
        <authorList>
            <consortium name="The Broad Institute Genomics Platform"/>
            <consortium name="The Broad Institute Genome Sequencing Center for Infectious Disease"/>
            <person name="Wu L."/>
            <person name="Ma J."/>
        </authorList>
    </citation>
    <scope>NUCLEOTIDE SEQUENCE [LARGE SCALE GENOMIC DNA]</scope>
    <source>
        <strain evidence="4">KCTC 42182</strain>
    </source>
</reference>
<dbReference type="InterPro" id="IPR001853">
    <property type="entry name" value="DSBA-like_thioredoxin_dom"/>
</dbReference>
<accession>A0ABV7VKU6</accession>
<comment type="caution">
    <text evidence="3">The sequence shown here is derived from an EMBL/GenBank/DDBJ whole genome shotgun (WGS) entry which is preliminary data.</text>
</comment>
<gene>
    <name evidence="3" type="ORF">ACFOOQ_21500</name>
</gene>
<organism evidence="3 4">
    <name type="scientific">Ferrovibrio xuzhouensis</name>
    <dbReference type="NCBI Taxonomy" id="1576914"/>
    <lineage>
        <taxon>Bacteria</taxon>
        <taxon>Pseudomonadati</taxon>
        <taxon>Pseudomonadota</taxon>
        <taxon>Alphaproteobacteria</taxon>
        <taxon>Rhodospirillales</taxon>
        <taxon>Rhodospirillaceae</taxon>
        <taxon>Ferrovibrio</taxon>
    </lineage>
</organism>
<dbReference type="InterPro" id="IPR036249">
    <property type="entry name" value="Thioredoxin-like_sf"/>
</dbReference>
<dbReference type="Pfam" id="PF01323">
    <property type="entry name" value="DSBA"/>
    <property type="match status" value="1"/>
</dbReference>
<dbReference type="RefSeq" id="WP_379729741.1">
    <property type="nucleotide sequence ID" value="NZ_JBHRYJ010000007.1"/>
</dbReference>
<dbReference type="InterPro" id="IPR051924">
    <property type="entry name" value="GST_Kappa/NadH"/>
</dbReference>
<comment type="similarity">
    <text evidence="1">Belongs to the GST superfamily. NadH family.</text>
</comment>
<evidence type="ECO:0000259" key="2">
    <source>
        <dbReference type="Pfam" id="PF01323"/>
    </source>
</evidence>
<dbReference type="EMBL" id="JBHRYJ010000007">
    <property type="protein sequence ID" value="MFC3678140.1"/>
    <property type="molecule type" value="Genomic_DNA"/>
</dbReference>
<dbReference type="InterPro" id="IPR014440">
    <property type="entry name" value="HCCAis_GSTk"/>
</dbReference>
<evidence type="ECO:0000256" key="1">
    <source>
        <dbReference type="PIRNR" id="PIRNR006386"/>
    </source>
</evidence>
<sequence>MTTVEFHFDFGSPNAYFSHRVIPAIEQRTGAQFDYVPVLLGGIFKLTNNRSPAEAYRDIRNKLDYMEIESQRFIRRHGITGYRFNPHFPVNTLMLMRGAVAAQMDGILMPYVEAMMHHMWEEPKKMDDPAVLGAALAQSGLDAQRLFEQAQTPEVKQRLMDNTARSVERGSFGAPTFFVGAAIFFGKDRLDEVEACIRNPAGYG</sequence>
<keyword evidence="4" id="KW-1185">Reference proteome</keyword>
<protein>
    <recommendedName>
        <fullName evidence="1">2-hydroxychromene-2-carboxylate isomerase</fullName>
        <ecNumber evidence="1">5.99.1.4</ecNumber>
    </recommendedName>
</protein>
<evidence type="ECO:0000313" key="3">
    <source>
        <dbReference type="EMBL" id="MFC3678140.1"/>
    </source>
</evidence>
<dbReference type="SUPFAM" id="SSF52833">
    <property type="entry name" value="Thioredoxin-like"/>
    <property type="match status" value="1"/>
</dbReference>
<dbReference type="PIRSF" id="PIRSF006386">
    <property type="entry name" value="HCCAis_GSTk"/>
    <property type="match status" value="1"/>
</dbReference>
<name>A0ABV7VKU6_9PROT</name>